<feature type="transmembrane region" description="Helical" evidence="7">
    <location>
        <begin position="337"/>
        <end position="361"/>
    </location>
</feature>
<comment type="caution">
    <text evidence="9">The sequence shown here is derived from an EMBL/GenBank/DDBJ whole genome shotgun (WGS) entry which is preliminary data.</text>
</comment>
<feature type="transmembrane region" description="Helical" evidence="7">
    <location>
        <begin position="382"/>
        <end position="400"/>
    </location>
</feature>
<gene>
    <name evidence="9" type="ORF">ACFPH6_17975</name>
</gene>
<keyword evidence="7" id="KW-0812">Transmembrane</keyword>
<sequence length="569" mass="63244">MTTYEKAPSRRSAAEEASSGQRLADWVDGRLGIHSLGRKYLRKVFPDHWSFLLGEICLWSFVVLILTGVYLTLFFHPSMNEVTYHGSYVPLKGVRMSEAYASTLDISFDVRGGLLIRQIHHWAALIFVAGMLMHMMRHFFTGSFRKPREINWLFGWTLLFLGLFEGLFGYSLPDDLLSGTGLRFLDGAILSVPVIGTYLSFFLFGGEFPGDDIVARLYSLHILVIPGIMAALVVAHLILVFYHKHTQFPGPGKTERNVVGAPFMPVYMAKAGGFFFLVFGVITLIAAIATINPVWAYGPYRADQVSTGAQPDWYLGFAEGLVRIMPGWEINMAGHTLVLGVLIPIVVFPLLLVFIGAYPFLESWITGDKREHHLLDRPRNRPVRTSIGTAWISVYLILLAAGGNDIVATRFHLSINTVTWAARIALFVVPVLVFVATRRICLGLQRRDRDLVLHGRETGVIKRLPHGEFVEVHQPLSPAELHTLTQHEQPRPLETGPAHDANGVPSPNGSKGRLRVLLSRGLYGDGSQVAKPTAEEYREAHPEEEAEVVEEVEVPREARAVSEAGPPDG</sequence>
<keyword evidence="7" id="KW-0472">Membrane</keyword>
<feature type="domain" description="Cytochrome b/b6 N-terminal region profile" evidence="8">
    <location>
        <begin position="23"/>
        <end position="249"/>
    </location>
</feature>
<dbReference type="Gene3D" id="1.20.810.10">
    <property type="entry name" value="Cytochrome Bc1 Complex, Chain C"/>
    <property type="match status" value="1"/>
</dbReference>
<feature type="transmembrane region" description="Helical" evidence="7">
    <location>
        <begin position="218"/>
        <end position="242"/>
    </location>
</feature>
<dbReference type="InterPro" id="IPR005797">
    <property type="entry name" value="Cyt_b/b6_N"/>
</dbReference>
<comment type="catalytic activity">
    <reaction evidence="4">
        <text>a quinol + 2 Fe(III)-[cytochrome c](out) = a quinone + 2 Fe(II)-[cytochrome c](out) + 2 H(+)(out)</text>
        <dbReference type="Rhea" id="RHEA:11484"/>
        <dbReference type="Rhea" id="RHEA-COMP:10350"/>
        <dbReference type="Rhea" id="RHEA-COMP:14399"/>
        <dbReference type="ChEBI" id="CHEBI:15378"/>
        <dbReference type="ChEBI" id="CHEBI:24646"/>
        <dbReference type="ChEBI" id="CHEBI:29033"/>
        <dbReference type="ChEBI" id="CHEBI:29034"/>
        <dbReference type="ChEBI" id="CHEBI:132124"/>
        <dbReference type="EC" id="7.1.1.8"/>
    </reaction>
</comment>
<feature type="region of interest" description="Disordered" evidence="6">
    <location>
        <begin position="487"/>
        <end position="511"/>
    </location>
</feature>
<reference evidence="10" key="1">
    <citation type="journal article" date="2019" name="Int. J. Syst. Evol. Microbiol.">
        <title>The Global Catalogue of Microorganisms (GCM) 10K type strain sequencing project: providing services to taxonomists for standard genome sequencing and annotation.</title>
        <authorList>
            <consortium name="The Broad Institute Genomics Platform"/>
            <consortium name="The Broad Institute Genome Sequencing Center for Infectious Disease"/>
            <person name="Wu L."/>
            <person name="Ma J."/>
        </authorList>
    </citation>
    <scope>NUCLEOTIDE SEQUENCE [LARGE SCALE GENOMIC DNA]</scope>
    <source>
        <strain evidence="10">DT43</strain>
    </source>
</reference>
<feature type="transmembrane region" description="Helical" evidence="7">
    <location>
        <begin position="49"/>
        <end position="75"/>
    </location>
</feature>
<dbReference type="InterPro" id="IPR027387">
    <property type="entry name" value="Cytb/b6-like_sf"/>
</dbReference>
<feature type="transmembrane region" description="Helical" evidence="7">
    <location>
        <begin position="420"/>
        <end position="437"/>
    </location>
</feature>
<accession>A0ABV8YM62</accession>
<dbReference type="PANTHER" id="PTHR19271">
    <property type="entry name" value="CYTOCHROME B"/>
    <property type="match status" value="1"/>
</dbReference>
<feature type="transmembrane region" description="Helical" evidence="7">
    <location>
        <begin position="121"/>
        <end position="140"/>
    </location>
</feature>
<evidence type="ECO:0000256" key="7">
    <source>
        <dbReference type="SAM" id="Phobius"/>
    </source>
</evidence>
<dbReference type="PANTHER" id="PTHR19271:SF16">
    <property type="entry name" value="CYTOCHROME B"/>
    <property type="match status" value="1"/>
</dbReference>
<dbReference type="EC" id="7.1.1.8" evidence="2"/>
<dbReference type="RefSeq" id="WP_386342893.1">
    <property type="nucleotide sequence ID" value="NZ_JBHSFG010000029.1"/>
</dbReference>
<feature type="compositionally biased region" description="Basic and acidic residues" evidence="6">
    <location>
        <begin position="533"/>
        <end position="543"/>
    </location>
</feature>
<feature type="transmembrane region" description="Helical" evidence="7">
    <location>
        <begin position="184"/>
        <end position="206"/>
    </location>
</feature>
<evidence type="ECO:0000256" key="2">
    <source>
        <dbReference type="ARBA" id="ARBA00012951"/>
    </source>
</evidence>
<feature type="region of interest" description="Disordered" evidence="6">
    <location>
        <begin position="525"/>
        <end position="569"/>
    </location>
</feature>
<feature type="transmembrane region" description="Helical" evidence="7">
    <location>
        <begin position="274"/>
        <end position="295"/>
    </location>
</feature>
<dbReference type="Pfam" id="PF13631">
    <property type="entry name" value="Cytochrom_B_N_2"/>
    <property type="match status" value="1"/>
</dbReference>
<evidence type="ECO:0000256" key="3">
    <source>
        <dbReference type="ARBA" id="ARBA00016116"/>
    </source>
</evidence>
<dbReference type="InterPro" id="IPR016174">
    <property type="entry name" value="Di-haem_cyt_TM"/>
</dbReference>
<evidence type="ECO:0000256" key="5">
    <source>
        <dbReference type="ARBA" id="ARBA00029568"/>
    </source>
</evidence>
<comment type="cofactor">
    <cofactor evidence="1">
        <name>heme</name>
        <dbReference type="ChEBI" id="CHEBI:30413"/>
    </cofactor>
</comment>
<proteinExistence type="predicted"/>
<feature type="transmembrane region" description="Helical" evidence="7">
    <location>
        <begin position="152"/>
        <end position="172"/>
    </location>
</feature>
<keyword evidence="7" id="KW-1133">Transmembrane helix</keyword>
<evidence type="ECO:0000256" key="4">
    <source>
        <dbReference type="ARBA" id="ARBA00029351"/>
    </source>
</evidence>
<evidence type="ECO:0000256" key="6">
    <source>
        <dbReference type="SAM" id="MobiDB-lite"/>
    </source>
</evidence>
<keyword evidence="10" id="KW-1185">Reference proteome</keyword>
<name>A0ABV8YM62_9ACTN</name>
<evidence type="ECO:0000259" key="8">
    <source>
        <dbReference type="PROSITE" id="PS51002"/>
    </source>
</evidence>
<dbReference type="SUPFAM" id="SSF81342">
    <property type="entry name" value="Transmembrane di-heme cytochromes"/>
    <property type="match status" value="1"/>
</dbReference>
<evidence type="ECO:0000256" key="1">
    <source>
        <dbReference type="ARBA" id="ARBA00001971"/>
    </source>
</evidence>
<evidence type="ECO:0000313" key="10">
    <source>
        <dbReference type="Proteomes" id="UP001596012"/>
    </source>
</evidence>
<dbReference type="Proteomes" id="UP001596012">
    <property type="component" value="Unassembled WGS sequence"/>
</dbReference>
<evidence type="ECO:0000313" key="9">
    <source>
        <dbReference type="EMBL" id="MFC4466393.1"/>
    </source>
</evidence>
<dbReference type="PROSITE" id="PS51002">
    <property type="entry name" value="CYTB_NTER"/>
    <property type="match status" value="1"/>
</dbReference>
<dbReference type="EMBL" id="JBHSFG010000029">
    <property type="protein sequence ID" value="MFC4466393.1"/>
    <property type="molecule type" value="Genomic_DNA"/>
</dbReference>
<organism evidence="9 10">
    <name type="scientific">Streptomyces xiangluensis</name>
    <dbReference type="NCBI Taxonomy" id="2665720"/>
    <lineage>
        <taxon>Bacteria</taxon>
        <taxon>Bacillati</taxon>
        <taxon>Actinomycetota</taxon>
        <taxon>Actinomycetes</taxon>
        <taxon>Kitasatosporales</taxon>
        <taxon>Streptomycetaceae</taxon>
        <taxon>Streptomyces</taxon>
    </lineage>
</organism>
<protein>
    <recommendedName>
        <fullName evidence="3">Cytochrome bc1 complex cytochrome b subunit</fullName>
        <ecNumber evidence="2">7.1.1.8</ecNumber>
    </recommendedName>
    <alternativeName>
        <fullName evidence="5">Cytochrome bc1 reductase complex subunit QcrB</fullName>
    </alternativeName>
</protein>